<dbReference type="Gene3D" id="1.10.287.950">
    <property type="entry name" value="Methyl-accepting chemotaxis protein"/>
    <property type="match status" value="1"/>
</dbReference>
<dbReference type="PRINTS" id="PR00260">
    <property type="entry name" value="CHEMTRNSDUCR"/>
</dbReference>
<accession>A0A177LXJ0</accession>
<evidence type="ECO:0000256" key="1">
    <source>
        <dbReference type="ARBA" id="ARBA00004141"/>
    </source>
</evidence>
<dbReference type="InterPro" id="IPR003660">
    <property type="entry name" value="HAMP_dom"/>
</dbReference>
<feature type="transmembrane region" description="Helical" evidence="8">
    <location>
        <begin position="284"/>
        <end position="307"/>
    </location>
</feature>
<dbReference type="FunFam" id="1.10.287.950:FF:000001">
    <property type="entry name" value="Methyl-accepting chemotaxis sensory transducer"/>
    <property type="match status" value="1"/>
</dbReference>
<name>A0A177LXJ0_METMH</name>
<dbReference type="Gene3D" id="3.30.450.20">
    <property type="entry name" value="PAS domain"/>
    <property type="match status" value="1"/>
</dbReference>
<gene>
    <name evidence="11" type="ORF">A1353_21970</name>
</gene>
<reference evidence="11 12" key="1">
    <citation type="submission" date="2016-03" db="EMBL/GenBank/DDBJ databases">
        <authorList>
            <person name="Ploux O."/>
        </authorList>
    </citation>
    <scope>NUCLEOTIDE SEQUENCE [LARGE SCALE GENOMIC DNA]</scope>
    <source>
        <strain evidence="11 12">R-45371</strain>
    </source>
</reference>
<feature type="domain" description="Methyl-accepting transducer" evidence="9">
    <location>
        <begin position="363"/>
        <end position="599"/>
    </location>
</feature>
<dbReference type="SUPFAM" id="SSF103190">
    <property type="entry name" value="Sensory domain-like"/>
    <property type="match status" value="1"/>
</dbReference>
<dbReference type="SMART" id="SM00283">
    <property type="entry name" value="MA"/>
    <property type="match status" value="1"/>
</dbReference>
<dbReference type="InterPro" id="IPR029150">
    <property type="entry name" value="dCache_3"/>
</dbReference>
<evidence type="ECO:0000256" key="6">
    <source>
        <dbReference type="ARBA" id="ARBA00029447"/>
    </source>
</evidence>
<evidence type="ECO:0000313" key="12">
    <source>
        <dbReference type="Proteomes" id="UP000077763"/>
    </source>
</evidence>
<evidence type="ECO:0000256" key="5">
    <source>
        <dbReference type="ARBA" id="ARBA00023224"/>
    </source>
</evidence>
<dbReference type="EMBL" id="LUUH01000089">
    <property type="protein sequence ID" value="OAH98226.1"/>
    <property type="molecule type" value="Genomic_DNA"/>
</dbReference>
<dbReference type="GO" id="GO:0004888">
    <property type="term" value="F:transmembrane signaling receptor activity"/>
    <property type="evidence" value="ECO:0007669"/>
    <property type="project" value="InterPro"/>
</dbReference>
<evidence type="ECO:0000256" key="8">
    <source>
        <dbReference type="SAM" id="Phobius"/>
    </source>
</evidence>
<dbReference type="AlphaFoldDB" id="A0A177LXJ0"/>
<dbReference type="Pfam" id="PF00672">
    <property type="entry name" value="HAMP"/>
    <property type="match status" value="1"/>
</dbReference>
<dbReference type="InterPro" id="IPR029151">
    <property type="entry name" value="Sensor-like_sf"/>
</dbReference>
<evidence type="ECO:0000259" key="9">
    <source>
        <dbReference type="PROSITE" id="PS50111"/>
    </source>
</evidence>
<evidence type="ECO:0000256" key="7">
    <source>
        <dbReference type="PROSITE-ProRule" id="PRU00284"/>
    </source>
</evidence>
<dbReference type="GO" id="GO:0007165">
    <property type="term" value="P:signal transduction"/>
    <property type="evidence" value="ECO:0007669"/>
    <property type="project" value="UniProtKB-KW"/>
</dbReference>
<dbReference type="Pfam" id="PF00015">
    <property type="entry name" value="MCPsignal"/>
    <property type="match status" value="1"/>
</dbReference>
<dbReference type="Pfam" id="PF14827">
    <property type="entry name" value="dCache_3"/>
    <property type="match status" value="1"/>
</dbReference>
<dbReference type="GO" id="GO:0006935">
    <property type="term" value="P:chemotaxis"/>
    <property type="evidence" value="ECO:0007669"/>
    <property type="project" value="InterPro"/>
</dbReference>
<comment type="subcellular location">
    <subcellularLocation>
        <location evidence="1">Membrane</location>
        <topology evidence="1">Multi-pass membrane protein</topology>
    </subcellularLocation>
</comment>
<evidence type="ECO:0000256" key="4">
    <source>
        <dbReference type="ARBA" id="ARBA00023136"/>
    </source>
</evidence>
<dbReference type="GO" id="GO:0016020">
    <property type="term" value="C:membrane"/>
    <property type="evidence" value="ECO:0007669"/>
    <property type="project" value="UniProtKB-SubCell"/>
</dbReference>
<keyword evidence="4 8" id="KW-0472">Membrane</keyword>
<proteinExistence type="inferred from homology"/>
<keyword evidence="2 8" id="KW-0812">Transmembrane</keyword>
<organism evidence="11 12">
    <name type="scientific">Methylomonas methanica</name>
    <dbReference type="NCBI Taxonomy" id="421"/>
    <lineage>
        <taxon>Bacteria</taxon>
        <taxon>Pseudomonadati</taxon>
        <taxon>Pseudomonadota</taxon>
        <taxon>Gammaproteobacteria</taxon>
        <taxon>Methylococcales</taxon>
        <taxon>Methylococcaceae</taxon>
        <taxon>Methylomonas</taxon>
    </lineage>
</organism>
<protein>
    <recommendedName>
        <fullName evidence="13">Methyl-accepting chemotaxis protein</fullName>
    </recommendedName>
</protein>
<dbReference type="InterPro" id="IPR004090">
    <property type="entry name" value="Chemotax_Me-accpt_rcpt"/>
</dbReference>
<dbReference type="CDD" id="cd11386">
    <property type="entry name" value="MCP_signal"/>
    <property type="match status" value="1"/>
</dbReference>
<dbReference type="Proteomes" id="UP000077763">
    <property type="component" value="Unassembled WGS sequence"/>
</dbReference>
<dbReference type="InterPro" id="IPR004089">
    <property type="entry name" value="MCPsignal_dom"/>
</dbReference>
<evidence type="ECO:0000313" key="11">
    <source>
        <dbReference type="EMBL" id="OAH98226.1"/>
    </source>
</evidence>
<dbReference type="PANTHER" id="PTHR32089">
    <property type="entry name" value="METHYL-ACCEPTING CHEMOTAXIS PROTEIN MCPB"/>
    <property type="match status" value="1"/>
</dbReference>
<evidence type="ECO:0000256" key="2">
    <source>
        <dbReference type="ARBA" id="ARBA00022692"/>
    </source>
</evidence>
<dbReference type="CDD" id="cd06225">
    <property type="entry name" value="HAMP"/>
    <property type="match status" value="1"/>
</dbReference>
<sequence length="635" mass="68649">MLTSLTIRMRLMLGFVCVLMLAIASITPLLLSKVNDAITEVSDTHLAELFDTMRLQLDEQARLAEVLSVMVADMPNVQQAFAEADRQQLTELLDKPFEHLKKQYGVVQFQFHTPPATSFLRLHDLSKYGDDLSKIRKTVVEANQQEKSISGLEVGVSGLGMRSVAPVRFDGRHVGTLEFGLSFGQAFFDAFKQKHQVDIAMYLFESSSFKAFASTLPQNLLDEHQLKVALDGQIVKMRLDQDGKKLAVMARQVSDYSGTPIGVVVIACDETHYVAMFNSARNTALLIALGILGIGILLSLSITSTIVKPIESTAASLMEIAKGEGDLRVRLPAEGNNELARLSNAFNLFAAKIQHTVAQVQGSIVKLTKMAENLAESSADTRSAAENQSMETEQVATALNEMTASFQNVAANAANAAAAAKEANRQAISGNLVVQQSIQAINRLADEIEQSAETIHGVESQSKQIGGILETIRNIAEQTNLLALNAAIEAARAGEQGRGFAVVADEVRTLASRTQQATQEIQAMIANLQTGAQTAVQSMQSNQNQMRISVEQAEQAGIAFNSIAQAIGTISMMNEQIASASEKQTSVAENINRNEVRITDAARQAVKAADNIAHSSETLAHLAENLETLLGKFKV</sequence>
<dbReference type="PROSITE" id="PS50885">
    <property type="entry name" value="HAMP"/>
    <property type="match status" value="1"/>
</dbReference>
<dbReference type="PANTHER" id="PTHR32089:SF119">
    <property type="entry name" value="METHYL-ACCEPTING CHEMOTAXIS PROTEIN CTPL"/>
    <property type="match status" value="1"/>
</dbReference>
<comment type="caution">
    <text evidence="11">The sequence shown here is derived from an EMBL/GenBank/DDBJ whole genome shotgun (WGS) entry which is preliminary data.</text>
</comment>
<feature type="domain" description="HAMP" evidence="10">
    <location>
        <begin position="304"/>
        <end position="358"/>
    </location>
</feature>
<dbReference type="RefSeq" id="WP_064038439.1">
    <property type="nucleotide sequence ID" value="NZ_LUUH01000089.1"/>
</dbReference>
<keyword evidence="5 7" id="KW-0807">Transducer</keyword>
<dbReference type="PROSITE" id="PS50111">
    <property type="entry name" value="CHEMOTAXIS_TRANSDUC_2"/>
    <property type="match status" value="1"/>
</dbReference>
<comment type="similarity">
    <text evidence="6">Belongs to the methyl-accepting chemotaxis (MCP) protein family.</text>
</comment>
<keyword evidence="3 8" id="KW-1133">Transmembrane helix</keyword>
<evidence type="ECO:0000256" key="3">
    <source>
        <dbReference type="ARBA" id="ARBA00022989"/>
    </source>
</evidence>
<evidence type="ECO:0008006" key="13">
    <source>
        <dbReference type="Google" id="ProtNLM"/>
    </source>
</evidence>
<dbReference type="SMART" id="SM00304">
    <property type="entry name" value="HAMP"/>
    <property type="match status" value="1"/>
</dbReference>
<dbReference type="SUPFAM" id="SSF58104">
    <property type="entry name" value="Methyl-accepting chemotaxis protein (MCP) signaling domain"/>
    <property type="match status" value="1"/>
</dbReference>
<evidence type="ECO:0000259" key="10">
    <source>
        <dbReference type="PROSITE" id="PS50885"/>
    </source>
</evidence>